<dbReference type="Gene3D" id="3.90.180.10">
    <property type="entry name" value="Medium-chain alcohol dehydrogenases, catalytic domain"/>
    <property type="match status" value="1"/>
</dbReference>
<evidence type="ECO:0000313" key="6">
    <source>
        <dbReference type="EMBL" id="PWB98024.1"/>
    </source>
</evidence>
<dbReference type="PANTHER" id="PTHR43401">
    <property type="entry name" value="L-THREONINE 3-DEHYDROGENASE"/>
    <property type="match status" value="1"/>
</dbReference>
<name>A0A2U1T2B2_9MICO</name>
<keyword evidence="4" id="KW-0560">Oxidoreductase</keyword>
<dbReference type="InterPro" id="IPR013154">
    <property type="entry name" value="ADH-like_N"/>
</dbReference>
<evidence type="ECO:0000256" key="3">
    <source>
        <dbReference type="ARBA" id="ARBA00022833"/>
    </source>
</evidence>
<keyword evidence="7" id="KW-1185">Reference proteome</keyword>
<reference evidence="7" key="1">
    <citation type="submission" date="2018-04" db="EMBL/GenBank/DDBJ databases">
        <authorList>
            <person name="Liu S."/>
            <person name="Wang Z."/>
            <person name="Li J."/>
        </authorList>
    </citation>
    <scope>NUCLEOTIDE SEQUENCE [LARGE SCALE GENOMIC DNA]</scope>
    <source>
        <strain evidence="7">S1194</strain>
    </source>
</reference>
<proteinExistence type="predicted"/>
<gene>
    <name evidence="6" type="ORF">DF220_09425</name>
</gene>
<dbReference type="Pfam" id="PF08240">
    <property type="entry name" value="ADH_N"/>
    <property type="match status" value="1"/>
</dbReference>
<evidence type="ECO:0000256" key="4">
    <source>
        <dbReference type="ARBA" id="ARBA00023002"/>
    </source>
</evidence>
<dbReference type="InterPro" id="IPR036291">
    <property type="entry name" value="NAD(P)-bd_dom_sf"/>
</dbReference>
<keyword evidence="2" id="KW-0479">Metal-binding</keyword>
<dbReference type="InterPro" id="IPR013149">
    <property type="entry name" value="ADH-like_C"/>
</dbReference>
<dbReference type="Pfam" id="PF00107">
    <property type="entry name" value="ADH_zinc_N"/>
    <property type="match status" value="1"/>
</dbReference>
<protein>
    <recommendedName>
        <fullName evidence="5">Enoyl reductase (ER) domain-containing protein</fullName>
    </recommendedName>
</protein>
<dbReference type="SUPFAM" id="SSF50129">
    <property type="entry name" value="GroES-like"/>
    <property type="match status" value="1"/>
</dbReference>
<dbReference type="GO" id="GO:0016491">
    <property type="term" value="F:oxidoreductase activity"/>
    <property type="evidence" value="ECO:0007669"/>
    <property type="project" value="UniProtKB-KW"/>
</dbReference>
<evidence type="ECO:0000259" key="5">
    <source>
        <dbReference type="SMART" id="SM00829"/>
    </source>
</evidence>
<dbReference type="EMBL" id="QEEX01000001">
    <property type="protein sequence ID" value="PWB98024.1"/>
    <property type="molecule type" value="Genomic_DNA"/>
</dbReference>
<dbReference type="GO" id="GO:0046872">
    <property type="term" value="F:metal ion binding"/>
    <property type="evidence" value="ECO:0007669"/>
    <property type="project" value="UniProtKB-KW"/>
</dbReference>
<evidence type="ECO:0000313" key="7">
    <source>
        <dbReference type="Proteomes" id="UP000244978"/>
    </source>
</evidence>
<dbReference type="Proteomes" id="UP000244978">
    <property type="component" value="Unassembled WGS sequence"/>
</dbReference>
<organism evidence="6 7">
    <name type="scientific">Homoserinimonas hongtaonis</name>
    <dbReference type="NCBI Taxonomy" id="2079791"/>
    <lineage>
        <taxon>Bacteria</taxon>
        <taxon>Bacillati</taxon>
        <taxon>Actinomycetota</taxon>
        <taxon>Actinomycetes</taxon>
        <taxon>Micrococcales</taxon>
        <taxon>Microbacteriaceae</taxon>
        <taxon>Homoserinimonas</taxon>
    </lineage>
</organism>
<sequence>MGRPPTPNQGGFIVRAAVWVELGKPNIEIQEVTPLPLRDHEVVVRVEASNVSVSDYFPLTNDPETVGQPVPQILGHCGTGVVIEIGPKVERLAVGDKVVVTSTPECGECHFCINNKPEFCAEMAWMGPNTYKDANGVEMAGNAYVGAFAEHMIVPDIQATKVVTDLPFDQLAMVALPIATGVGAALRIAPITPGADVVVLGAGSVGISYIQAAKMVGAGKIVAVDPLPHRRELALKFGATHVVDPTAGDPVAAVQEITGNKGGMLAGAGGDFVFEAAADARAIEQAWDMCRSGGHIVLCSVTDQMMTAKVTFTALPFAVQGKTIHACQGGGISQRRDIPWLVGMIERGQLDVAGMIDAHYPLADISQAMDDMMARSVLAPILMPQS</sequence>
<evidence type="ECO:0000256" key="1">
    <source>
        <dbReference type="ARBA" id="ARBA00001947"/>
    </source>
</evidence>
<dbReference type="InterPro" id="IPR020843">
    <property type="entry name" value="ER"/>
</dbReference>
<comment type="cofactor">
    <cofactor evidence="1">
        <name>Zn(2+)</name>
        <dbReference type="ChEBI" id="CHEBI:29105"/>
    </cofactor>
</comment>
<comment type="caution">
    <text evidence="6">The sequence shown here is derived from an EMBL/GenBank/DDBJ whole genome shotgun (WGS) entry which is preliminary data.</text>
</comment>
<evidence type="ECO:0000256" key="2">
    <source>
        <dbReference type="ARBA" id="ARBA00022723"/>
    </source>
</evidence>
<accession>A0A2U1T2B2</accession>
<dbReference type="SUPFAM" id="SSF51735">
    <property type="entry name" value="NAD(P)-binding Rossmann-fold domains"/>
    <property type="match status" value="1"/>
</dbReference>
<dbReference type="InterPro" id="IPR011032">
    <property type="entry name" value="GroES-like_sf"/>
</dbReference>
<keyword evidence="3" id="KW-0862">Zinc</keyword>
<feature type="domain" description="Enoyl reductase (ER)" evidence="5">
    <location>
        <begin position="23"/>
        <end position="383"/>
    </location>
</feature>
<dbReference type="Gene3D" id="3.40.50.720">
    <property type="entry name" value="NAD(P)-binding Rossmann-like Domain"/>
    <property type="match status" value="1"/>
</dbReference>
<dbReference type="AlphaFoldDB" id="A0A2U1T2B2"/>
<dbReference type="InterPro" id="IPR050129">
    <property type="entry name" value="Zn_alcohol_dh"/>
</dbReference>
<dbReference type="PANTHER" id="PTHR43401:SF2">
    <property type="entry name" value="L-THREONINE 3-DEHYDROGENASE"/>
    <property type="match status" value="1"/>
</dbReference>
<dbReference type="SMART" id="SM00829">
    <property type="entry name" value="PKS_ER"/>
    <property type="match status" value="1"/>
</dbReference>